<protein>
    <submittedName>
        <fullName evidence="2">Spc105R</fullName>
    </submittedName>
</protein>
<dbReference type="STRING" id="30019.A0A0M4F124"/>
<name>A0A0M4F124_DROBS</name>
<gene>
    <name evidence="2" type="ORF">Dbus_chr3Lg1711</name>
</gene>
<reference evidence="2 3" key="1">
    <citation type="submission" date="2015-08" db="EMBL/GenBank/DDBJ databases">
        <title>Ancestral chromatin configuration constrains chromatin evolution on differentiating sex chromosomes in Drosophila.</title>
        <authorList>
            <person name="Zhou Q."/>
            <person name="Bachtrog D."/>
        </authorList>
    </citation>
    <scope>NUCLEOTIDE SEQUENCE [LARGE SCALE GENOMIC DNA]</scope>
    <source>
        <tissue evidence="2">Whole larvae</tissue>
    </source>
</reference>
<feature type="region of interest" description="Disordered" evidence="1">
    <location>
        <begin position="231"/>
        <end position="253"/>
    </location>
</feature>
<evidence type="ECO:0000313" key="3">
    <source>
        <dbReference type="Proteomes" id="UP000494163"/>
    </source>
</evidence>
<feature type="region of interest" description="Disordered" evidence="1">
    <location>
        <begin position="1"/>
        <end position="23"/>
    </location>
</feature>
<organism evidence="2 3">
    <name type="scientific">Drosophila busckii</name>
    <name type="common">Fruit fly</name>
    <dbReference type="NCBI Taxonomy" id="30019"/>
    <lineage>
        <taxon>Eukaryota</taxon>
        <taxon>Metazoa</taxon>
        <taxon>Ecdysozoa</taxon>
        <taxon>Arthropoda</taxon>
        <taxon>Hexapoda</taxon>
        <taxon>Insecta</taxon>
        <taxon>Pterygota</taxon>
        <taxon>Neoptera</taxon>
        <taxon>Endopterygota</taxon>
        <taxon>Diptera</taxon>
        <taxon>Brachycera</taxon>
        <taxon>Muscomorpha</taxon>
        <taxon>Ephydroidea</taxon>
        <taxon>Drosophilidae</taxon>
        <taxon>Drosophila</taxon>
    </lineage>
</organism>
<feature type="region of interest" description="Disordered" evidence="1">
    <location>
        <begin position="1348"/>
        <end position="1372"/>
    </location>
</feature>
<dbReference type="OMA" id="QNLPMGN"/>
<dbReference type="OrthoDB" id="7762739at2759"/>
<proteinExistence type="predicted"/>
<evidence type="ECO:0000256" key="1">
    <source>
        <dbReference type="SAM" id="MobiDB-lite"/>
    </source>
</evidence>
<dbReference type="EMBL" id="CP012525">
    <property type="protein sequence ID" value="ALC44545.1"/>
    <property type="molecule type" value="Genomic_DNA"/>
</dbReference>
<keyword evidence="3" id="KW-1185">Reference proteome</keyword>
<feature type="region of interest" description="Disordered" evidence="1">
    <location>
        <begin position="1245"/>
        <end position="1267"/>
    </location>
</feature>
<evidence type="ECO:0000313" key="2">
    <source>
        <dbReference type="EMBL" id="ALC44545.1"/>
    </source>
</evidence>
<dbReference type="Proteomes" id="UP000494163">
    <property type="component" value="Chromosome 3L"/>
</dbReference>
<accession>A0A0M4F124</accession>
<sequence>MNNRRSSLRKPPVENQEEDVTRSIKRRISFSGKKFIREFNASEKPNDYNNSYEISDHLNVDDSSGQTTAAASLVQSKSQPLVFDDDETCKANALQFQLHSSINVTLLPNENIENIPLDTDASLRVRKAGRDSLGIVRPAPNSSILLPASRGVDSLSLSDAERHKLNECSIYKQPTCEKTFDLMPSNLSFAGLEPDEDMDTKNKVSTRHKTVLFENFDMSCDFSLNMPKQKTPVRAHRSPLKESQEFLPDDSTNSPLIPMDVMVESGISKRLNFLQLNEALNSGSIQVFPNGPRTPIHDRRRKLFSQSTEQKPVEHDVPIRDKIKPRCTLNFNESMLQSPATQPKPTEANNKVQRKLNYRYSQADEQMLNDTNFLSHAKLGDETRSNSKCSSKRESVYETTNMELDELMRCEAALNTLEPQHSQTVHKVVNIELEFTTADATQRQKLHLDEYIVETAPNSRQTMNMAEPMHEEKPASKLDRRQTLHLSEDMFEDSLLPCVQPPAEPKVKNSRQTMHQHEAIVEDGLTATDQQHKRQTMHVNEPMKVELKIAKPSLLATANRRGTLLLNESISMDMSMTSTTKEQLTTKATQGHAKRQTMHLHENIASELPTQQDFKLPAAHQTTAKLHKKSRQTLLLTEPIEEDTTKSEPQSSRQTSIFSNISFDDCLKSTPNEEEEMQPALSAKKVKRQTLLLNEPMLAEYKSIAPVEQQMQSKNCRQTLLLAEPIEEECNTNINLNHVEPRKSRQTLLLTEPIEEDIAKSEAQSSQQKHTSLFSNISFEDCFRSTPNEEEELQPQVSIKQLKRQTFAENKTIAPPEQQMQPKSARQTLLLAEPIEEERTTDLNLKEKQLIDEPKKSRQTLLLTEPIEEDITKSEPKSSQQKETAIFSNISFEDCFRSTPNEEEEVSIKQVKRHTLVENKTIAPPEQQMQPKYSRQTLLLTEPIEEERNTNLNLHHDEPRKSRQTLLLAEPIEEDFNLLQIKQEMIKKPCTEPIEEERNTNLNLKHNEPRKSRQTLLLAEPMEEDLNLLQNEPEIMEKPQRSRQTLLSTEAIEEEPNANLSFEHEQMKVTDEPRVSRQTMLLTEPIKEDLQTMVDNLQKTRQTLHEYNAIEMGFSVLQDVNMPLEDKKKKSRVTLLHNEPIHEEVISTQQDSMAKFEASQQTQRATMFGKTINVDSSHLSSESMPSGVSSSMETQEIQTKEPELTAKQISARKTQHQVEPMEEDSYYLPEYKITRKTYFANAPIELDDSPKPEANNKSVKKQLPTTNKLRESLLRQTCIEIDDSDTQSRTPVRKPISNFFPITPGMSMTEFEGYEAAFDESHSKALPMETSSCDTPVSRPRQSVNIKRLPTHLTPNLPEAKKRSSKQPLPSQLQLADDNTLQFELKPGTASTELDGTVQMIRAAAVPRKSLFEDGPITISDVADHFAAQANNNSGTSRSSTDCTAHDKFVNLGGDTVIFSAENTLALDSPEEDIDKTRFSLVSSMEEEQEHTTAEASSHSFVMEAESCLELQSMPNEPGAVAVVCKKCTNCRRTIEANETIKMVNYKFDFGLDEIRRLEQRRRNLQNHVENYWEMKYLEIQNTNVQHETTADLNSTAGVGNKTLSKQQKLQMFLDMLQPQPFVPVLSFAKRLDAAIEQQAPNWIFDHQRACDRVYFFSHTKLSTFRLLVKYEPLSYEEIDIKVRSIEALTCSLVPQERWSVYEHFEDFELRLKLPLNLCQLLDSSDVEGFIKLLQHIDNAAAQVKLLSKQLFSTLFSMHASLIREPNRNIVRKTISKFVMGEEMEIMSNVLTDYKIEIGNLAETSFKNIIQPPLHQLDEKIQFLPKGIEFLKEFLKTPEDFIKPGEIVPSYLAD</sequence>